<keyword evidence="3 7" id="KW-0479">Metal-binding</keyword>
<dbReference type="PANTHER" id="PTHR46696:SF1">
    <property type="entry name" value="CYTOCHROME P450 YJIB-RELATED"/>
    <property type="match status" value="1"/>
</dbReference>
<dbReference type="Gene3D" id="1.10.630.10">
    <property type="entry name" value="Cytochrome P450"/>
    <property type="match status" value="1"/>
</dbReference>
<dbReference type="InterPro" id="IPR036396">
    <property type="entry name" value="Cyt_P450_sf"/>
</dbReference>
<keyword evidence="9" id="KW-1185">Reference proteome</keyword>
<name>A0ABW6PA52_9NOCA</name>
<dbReference type="PROSITE" id="PS00086">
    <property type="entry name" value="CYTOCHROME_P450"/>
    <property type="match status" value="1"/>
</dbReference>
<reference evidence="8 9" key="1">
    <citation type="submission" date="2024-10" db="EMBL/GenBank/DDBJ databases">
        <title>The Natural Products Discovery Center: Release of the First 8490 Sequenced Strains for Exploring Actinobacteria Biosynthetic Diversity.</title>
        <authorList>
            <person name="Kalkreuter E."/>
            <person name="Kautsar S.A."/>
            <person name="Yang D."/>
            <person name="Bader C.D."/>
            <person name="Teijaro C.N."/>
            <person name="Fluegel L."/>
            <person name="Davis C.M."/>
            <person name="Simpson J.R."/>
            <person name="Lauterbach L."/>
            <person name="Steele A.D."/>
            <person name="Gui C."/>
            <person name="Meng S."/>
            <person name="Li G."/>
            <person name="Viehrig K."/>
            <person name="Ye F."/>
            <person name="Su P."/>
            <person name="Kiefer A.F."/>
            <person name="Nichols A."/>
            <person name="Cepeda A.J."/>
            <person name="Yan W."/>
            <person name="Fan B."/>
            <person name="Jiang Y."/>
            <person name="Adhikari A."/>
            <person name="Zheng C.-J."/>
            <person name="Schuster L."/>
            <person name="Cowan T.M."/>
            <person name="Smanski M.J."/>
            <person name="Chevrette M.G."/>
            <person name="De Carvalho L.P.S."/>
            <person name="Shen B."/>
        </authorList>
    </citation>
    <scope>NUCLEOTIDE SEQUENCE [LARGE SCALE GENOMIC DNA]</scope>
    <source>
        <strain evidence="8 9">NPDC004119</strain>
    </source>
</reference>
<sequence>MSTTASFDITSPAFKHAPFEILADLRKDSPIAKIALPGGESGWLVTRYDDVEAFFRDSRLTNNPADVYPPEVLAMVFPHGEFSDALLHSVIFQSDPVHHARLRRLVSASFTPRFIETWQPRIQQITDALIDRLPEHGEIDFVQEIAFPLPMQVISEILGVPTADQEKFRIWSNLYVDAMGNPAAAMQIKDEMQEFLHYLHALLEAKQQQPAPDLLSRLLQVELEGDRLSRKEIIGMAQLLILAGNETTTALLSTAMLTFFQHPEQAEAVKSDPALLKQAIEEVIRYRGPLMNANDRWVAEDFEYQGQQLKKGDHIYLCVTSANRDESRFPDAATFDIRREDSQRHLGFGKGMHFCLGAPLARLEASVGLSTVLRRMPDIALAVGMDEITWRPGITSSTLEKLPVRF</sequence>
<dbReference type="RefSeq" id="WP_387399020.1">
    <property type="nucleotide sequence ID" value="NZ_JBIAMT010000005.1"/>
</dbReference>
<accession>A0ABW6PA52</accession>
<evidence type="ECO:0000256" key="6">
    <source>
        <dbReference type="ARBA" id="ARBA00023033"/>
    </source>
</evidence>
<keyword evidence="6 7" id="KW-0503">Monooxygenase</keyword>
<comment type="similarity">
    <text evidence="1 7">Belongs to the cytochrome P450 family.</text>
</comment>
<dbReference type="CDD" id="cd11029">
    <property type="entry name" value="CYP107-like"/>
    <property type="match status" value="1"/>
</dbReference>
<dbReference type="PANTHER" id="PTHR46696">
    <property type="entry name" value="P450, PUTATIVE (EUROFUNG)-RELATED"/>
    <property type="match status" value="1"/>
</dbReference>
<protein>
    <submittedName>
        <fullName evidence="8">Cytochrome P450</fullName>
    </submittedName>
</protein>
<evidence type="ECO:0000256" key="3">
    <source>
        <dbReference type="ARBA" id="ARBA00022723"/>
    </source>
</evidence>
<evidence type="ECO:0000313" key="8">
    <source>
        <dbReference type="EMBL" id="MFF0500028.1"/>
    </source>
</evidence>
<evidence type="ECO:0000256" key="5">
    <source>
        <dbReference type="ARBA" id="ARBA00023004"/>
    </source>
</evidence>
<dbReference type="Proteomes" id="UP001601442">
    <property type="component" value="Unassembled WGS sequence"/>
</dbReference>
<dbReference type="PRINTS" id="PR00385">
    <property type="entry name" value="P450"/>
</dbReference>
<organism evidence="8 9">
    <name type="scientific">Nocardia aobensis</name>
    <dbReference type="NCBI Taxonomy" id="257277"/>
    <lineage>
        <taxon>Bacteria</taxon>
        <taxon>Bacillati</taxon>
        <taxon>Actinomycetota</taxon>
        <taxon>Actinomycetes</taxon>
        <taxon>Mycobacteriales</taxon>
        <taxon>Nocardiaceae</taxon>
        <taxon>Nocardia</taxon>
    </lineage>
</organism>
<dbReference type="EMBL" id="JBIAMT010000005">
    <property type="protein sequence ID" value="MFF0500028.1"/>
    <property type="molecule type" value="Genomic_DNA"/>
</dbReference>
<dbReference type="SUPFAM" id="SSF48264">
    <property type="entry name" value="Cytochrome P450"/>
    <property type="match status" value="1"/>
</dbReference>
<keyword evidence="4 7" id="KW-0560">Oxidoreductase</keyword>
<evidence type="ECO:0000313" key="9">
    <source>
        <dbReference type="Proteomes" id="UP001601442"/>
    </source>
</evidence>
<evidence type="ECO:0000256" key="4">
    <source>
        <dbReference type="ARBA" id="ARBA00023002"/>
    </source>
</evidence>
<gene>
    <name evidence="8" type="ORF">ACFYU5_26750</name>
</gene>
<keyword evidence="2 7" id="KW-0349">Heme</keyword>
<dbReference type="Pfam" id="PF00067">
    <property type="entry name" value="p450"/>
    <property type="match status" value="1"/>
</dbReference>
<dbReference type="InterPro" id="IPR001128">
    <property type="entry name" value="Cyt_P450"/>
</dbReference>
<proteinExistence type="inferred from homology"/>
<dbReference type="InterPro" id="IPR002397">
    <property type="entry name" value="Cyt_P450_B"/>
</dbReference>
<dbReference type="InterPro" id="IPR017972">
    <property type="entry name" value="Cyt_P450_CS"/>
</dbReference>
<comment type="caution">
    <text evidence="8">The sequence shown here is derived from an EMBL/GenBank/DDBJ whole genome shotgun (WGS) entry which is preliminary data.</text>
</comment>
<evidence type="ECO:0000256" key="1">
    <source>
        <dbReference type="ARBA" id="ARBA00010617"/>
    </source>
</evidence>
<evidence type="ECO:0000256" key="7">
    <source>
        <dbReference type="RuleBase" id="RU000461"/>
    </source>
</evidence>
<dbReference type="PRINTS" id="PR00359">
    <property type="entry name" value="BP450"/>
</dbReference>
<evidence type="ECO:0000256" key="2">
    <source>
        <dbReference type="ARBA" id="ARBA00022617"/>
    </source>
</evidence>
<keyword evidence="5 7" id="KW-0408">Iron</keyword>